<dbReference type="Pfam" id="PF00170">
    <property type="entry name" value="bZIP_1"/>
    <property type="match status" value="1"/>
</dbReference>
<keyword evidence="9" id="KW-1185">Reference proteome</keyword>
<comment type="subcellular location">
    <subcellularLocation>
        <location evidence="1">Nucleus</location>
    </subcellularLocation>
</comment>
<dbReference type="SMART" id="SM00338">
    <property type="entry name" value="BRLZ"/>
    <property type="match status" value="1"/>
</dbReference>
<evidence type="ECO:0000259" key="7">
    <source>
        <dbReference type="PROSITE" id="PS50217"/>
    </source>
</evidence>
<dbReference type="InterPro" id="IPR046347">
    <property type="entry name" value="bZIP_sf"/>
</dbReference>
<reference evidence="8" key="1">
    <citation type="journal article" date="2016" name="Nat. Genet.">
        <title>A high-quality carrot genome assembly provides new insights into carotenoid accumulation and asterid genome evolution.</title>
        <authorList>
            <person name="Iorizzo M."/>
            <person name="Ellison S."/>
            <person name="Senalik D."/>
            <person name="Zeng P."/>
            <person name="Satapoomin P."/>
            <person name="Huang J."/>
            <person name="Bowman M."/>
            <person name="Iovene M."/>
            <person name="Sanseverino W."/>
            <person name="Cavagnaro P."/>
            <person name="Yildiz M."/>
            <person name="Macko-Podgorni A."/>
            <person name="Moranska E."/>
            <person name="Grzebelus E."/>
            <person name="Grzebelus D."/>
            <person name="Ashrafi H."/>
            <person name="Zheng Z."/>
            <person name="Cheng S."/>
            <person name="Spooner D."/>
            <person name="Van Deynze A."/>
            <person name="Simon P."/>
        </authorList>
    </citation>
    <scope>NUCLEOTIDE SEQUENCE</scope>
    <source>
        <tissue evidence="8">Leaf</tissue>
    </source>
</reference>
<dbReference type="CDD" id="cd14702">
    <property type="entry name" value="bZIP_plant_GBF1"/>
    <property type="match status" value="1"/>
</dbReference>
<dbReference type="Gene3D" id="1.20.5.170">
    <property type="match status" value="1"/>
</dbReference>
<gene>
    <name evidence="8" type="ORF">DCAR_0832930</name>
</gene>
<evidence type="ECO:0000256" key="4">
    <source>
        <dbReference type="ARBA" id="ARBA00023163"/>
    </source>
</evidence>
<dbReference type="InterPro" id="IPR004827">
    <property type="entry name" value="bZIP"/>
</dbReference>
<evidence type="ECO:0000313" key="9">
    <source>
        <dbReference type="Proteomes" id="UP000077755"/>
    </source>
</evidence>
<keyword evidence="5" id="KW-0539">Nucleus</keyword>
<proteinExistence type="predicted"/>
<dbReference type="PANTHER" id="PTHR46324:SF26">
    <property type="entry name" value="OS02G0728001 PROTEIN"/>
    <property type="match status" value="1"/>
</dbReference>
<dbReference type="InterPro" id="IPR045314">
    <property type="entry name" value="bZIP_plant_GBF1"/>
</dbReference>
<dbReference type="GO" id="GO:0005634">
    <property type="term" value="C:nucleus"/>
    <property type="evidence" value="ECO:0007669"/>
    <property type="project" value="UniProtKB-SubCell"/>
</dbReference>
<evidence type="ECO:0000256" key="3">
    <source>
        <dbReference type="ARBA" id="ARBA00023125"/>
    </source>
</evidence>
<dbReference type="SUPFAM" id="SSF57959">
    <property type="entry name" value="Leucine zipper domain"/>
    <property type="match status" value="1"/>
</dbReference>
<evidence type="ECO:0000256" key="5">
    <source>
        <dbReference type="ARBA" id="ARBA00023242"/>
    </source>
</evidence>
<keyword evidence="4" id="KW-0804">Transcription</keyword>
<accession>A0AAF0XSZ8</accession>
<evidence type="ECO:0000256" key="1">
    <source>
        <dbReference type="ARBA" id="ARBA00004123"/>
    </source>
</evidence>
<dbReference type="EMBL" id="CP093350">
    <property type="protein sequence ID" value="WOH13420.1"/>
    <property type="molecule type" value="Genomic_DNA"/>
</dbReference>
<dbReference type="Proteomes" id="UP000077755">
    <property type="component" value="Chromosome 8"/>
</dbReference>
<feature type="domain" description="BZIP" evidence="7">
    <location>
        <begin position="83"/>
        <end position="146"/>
    </location>
</feature>
<dbReference type="PANTHER" id="PTHR46324">
    <property type="entry name" value="BASIC LEUCINE ZIPPER 43-RELATED"/>
    <property type="match status" value="1"/>
</dbReference>
<keyword evidence="6" id="KW-0175">Coiled coil</keyword>
<sequence>MLFPSEYAEIQSLNQDHPSPFVNNFAVSMQEACMPSVLQYNTFLTNLPNFQANVPVHDFSSCVSNNSTSDEGDDQLHTNMIIDERKQRRMISNRESARRSRMRKQKHLDELWSQVVRLRTENYSLIDKLNNLSESHDKVLEENAKLKEENSGLRQMLTDAQLSSTYNSLKDLEEAHFNAESSSDQSISNSQ</sequence>
<dbReference type="GO" id="GO:0046983">
    <property type="term" value="F:protein dimerization activity"/>
    <property type="evidence" value="ECO:0007669"/>
    <property type="project" value="UniProtKB-ARBA"/>
</dbReference>
<dbReference type="GO" id="GO:0003700">
    <property type="term" value="F:DNA-binding transcription factor activity"/>
    <property type="evidence" value="ECO:0007669"/>
    <property type="project" value="InterPro"/>
</dbReference>
<dbReference type="PROSITE" id="PS50217">
    <property type="entry name" value="BZIP"/>
    <property type="match status" value="1"/>
</dbReference>
<dbReference type="InterPro" id="IPR044521">
    <property type="entry name" value="AtbZIP8/43"/>
</dbReference>
<evidence type="ECO:0000256" key="2">
    <source>
        <dbReference type="ARBA" id="ARBA00023015"/>
    </source>
</evidence>
<organism evidence="8 9">
    <name type="scientific">Daucus carota subsp. sativus</name>
    <name type="common">Carrot</name>
    <dbReference type="NCBI Taxonomy" id="79200"/>
    <lineage>
        <taxon>Eukaryota</taxon>
        <taxon>Viridiplantae</taxon>
        <taxon>Streptophyta</taxon>
        <taxon>Embryophyta</taxon>
        <taxon>Tracheophyta</taxon>
        <taxon>Spermatophyta</taxon>
        <taxon>Magnoliopsida</taxon>
        <taxon>eudicotyledons</taxon>
        <taxon>Gunneridae</taxon>
        <taxon>Pentapetalae</taxon>
        <taxon>asterids</taxon>
        <taxon>campanulids</taxon>
        <taxon>Apiales</taxon>
        <taxon>Apiaceae</taxon>
        <taxon>Apioideae</taxon>
        <taxon>Scandiceae</taxon>
        <taxon>Daucinae</taxon>
        <taxon>Daucus</taxon>
        <taxon>Daucus sect. Daucus</taxon>
    </lineage>
</organism>
<evidence type="ECO:0000313" key="8">
    <source>
        <dbReference type="EMBL" id="WOH13420.1"/>
    </source>
</evidence>
<dbReference type="AlphaFoldDB" id="A0AAF0XSZ8"/>
<name>A0AAF0XSZ8_DAUCS</name>
<feature type="coiled-coil region" evidence="6">
    <location>
        <begin position="129"/>
        <end position="163"/>
    </location>
</feature>
<reference evidence="8" key="2">
    <citation type="submission" date="2022-03" db="EMBL/GenBank/DDBJ databases">
        <title>Draft title - Genomic analysis of global carrot germplasm unveils the trajectory of domestication and the origin of high carotenoid orange carrot.</title>
        <authorList>
            <person name="Iorizzo M."/>
            <person name="Ellison S."/>
            <person name="Senalik D."/>
            <person name="Macko-Podgorni A."/>
            <person name="Grzebelus D."/>
            <person name="Bostan H."/>
            <person name="Rolling W."/>
            <person name="Curaba J."/>
            <person name="Simon P."/>
        </authorList>
    </citation>
    <scope>NUCLEOTIDE SEQUENCE</scope>
    <source>
        <tissue evidence="8">Leaf</tissue>
    </source>
</reference>
<evidence type="ECO:0000256" key="6">
    <source>
        <dbReference type="SAM" id="Coils"/>
    </source>
</evidence>
<dbReference type="GO" id="GO:0003677">
    <property type="term" value="F:DNA binding"/>
    <property type="evidence" value="ECO:0007669"/>
    <property type="project" value="UniProtKB-KW"/>
</dbReference>
<keyword evidence="3" id="KW-0238">DNA-binding</keyword>
<dbReference type="KEGG" id="dcr:108198750"/>
<keyword evidence="2" id="KW-0805">Transcription regulation</keyword>
<dbReference type="FunFam" id="1.20.5.170:FF:000020">
    <property type="entry name" value="BZIP transcription factor"/>
    <property type="match status" value="1"/>
</dbReference>
<dbReference type="PROSITE" id="PS00036">
    <property type="entry name" value="BZIP_BASIC"/>
    <property type="match status" value="1"/>
</dbReference>
<protein>
    <recommendedName>
        <fullName evidence="7">BZIP domain-containing protein</fullName>
    </recommendedName>
</protein>